<evidence type="ECO:0000256" key="11">
    <source>
        <dbReference type="ARBA" id="ARBA00047481"/>
    </source>
</evidence>
<dbReference type="EMBL" id="MVDE01000003">
    <property type="protein sequence ID" value="PKQ68716.1"/>
    <property type="molecule type" value="Genomic_DNA"/>
</dbReference>
<evidence type="ECO:0000256" key="7">
    <source>
        <dbReference type="ARBA" id="ARBA00022605"/>
    </source>
</evidence>
<organism evidence="14 15">
    <name type="scientific">Labilibaculum manganireducens</name>
    <dbReference type="NCBI Taxonomy" id="1940525"/>
    <lineage>
        <taxon>Bacteria</taxon>
        <taxon>Pseudomonadati</taxon>
        <taxon>Bacteroidota</taxon>
        <taxon>Bacteroidia</taxon>
        <taxon>Marinilabiliales</taxon>
        <taxon>Marinifilaceae</taxon>
        <taxon>Labilibaculum</taxon>
    </lineage>
</organism>
<name>A0A2N3IEJ2_9BACT</name>
<dbReference type="PANTHER" id="PTHR42885:SF2">
    <property type="entry name" value="HISTIDINOL-PHOSPHATE AMINOTRANSFERASE"/>
    <property type="match status" value="1"/>
</dbReference>
<dbReference type="InterPro" id="IPR015424">
    <property type="entry name" value="PyrdxlP-dep_Trfase"/>
</dbReference>
<comment type="catalytic activity">
    <reaction evidence="11 12">
        <text>L-histidinol phosphate + 2-oxoglutarate = 3-(imidazol-4-yl)-2-oxopropyl phosphate + L-glutamate</text>
        <dbReference type="Rhea" id="RHEA:23744"/>
        <dbReference type="ChEBI" id="CHEBI:16810"/>
        <dbReference type="ChEBI" id="CHEBI:29985"/>
        <dbReference type="ChEBI" id="CHEBI:57766"/>
        <dbReference type="ChEBI" id="CHEBI:57980"/>
        <dbReference type="EC" id="2.6.1.9"/>
    </reaction>
</comment>
<comment type="subunit">
    <text evidence="5 12">Homodimer.</text>
</comment>
<comment type="caution">
    <text evidence="14">The sequence shown here is derived from an EMBL/GenBank/DDBJ whole genome shotgun (WGS) entry which is preliminary data.</text>
</comment>
<accession>A0A2N3IEJ2</accession>
<comment type="pathway">
    <text evidence="2 12">Amino-acid biosynthesis; L-histidine biosynthesis; L-histidine from 5-phospho-alpha-D-ribose 1-diphosphate: step 7/9.</text>
</comment>
<dbReference type="InterPro" id="IPR004839">
    <property type="entry name" value="Aminotransferase_I/II_large"/>
</dbReference>
<dbReference type="AlphaFoldDB" id="A0A2N3IEJ2"/>
<dbReference type="InterPro" id="IPR015421">
    <property type="entry name" value="PyrdxlP-dep_Trfase_major"/>
</dbReference>
<evidence type="ECO:0000259" key="13">
    <source>
        <dbReference type="Pfam" id="PF00155"/>
    </source>
</evidence>
<dbReference type="SUPFAM" id="SSF53383">
    <property type="entry name" value="PLP-dependent transferases"/>
    <property type="match status" value="1"/>
</dbReference>
<dbReference type="Pfam" id="PF00155">
    <property type="entry name" value="Aminotran_1_2"/>
    <property type="match status" value="1"/>
</dbReference>
<evidence type="ECO:0000256" key="10">
    <source>
        <dbReference type="ARBA" id="ARBA00023102"/>
    </source>
</evidence>
<evidence type="ECO:0000256" key="9">
    <source>
        <dbReference type="ARBA" id="ARBA00022898"/>
    </source>
</evidence>
<dbReference type="Proteomes" id="UP000233618">
    <property type="component" value="Unassembled WGS sequence"/>
</dbReference>
<dbReference type="Gene3D" id="3.90.1150.10">
    <property type="entry name" value="Aspartate Aminotransferase, domain 1"/>
    <property type="match status" value="1"/>
</dbReference>
<dbReference type="UniPathway" id="UPA00031">
    <property type="reaction ID" value="UER00012"/>
</dbReference>
<dbReference type="RefSeq" id="WP_101308366.1">
    <property type="nucleotide sequence ID" value="NZ_MVDE01000003.1"/>
</dbReference>
<evidence type="ECO:0000313" key="14">
    <source>
        <dbReference type="EMBL" id="PKQ68716.1"/>
    </source>
</evidence>
<dbReference type="InterPro" id="IPR005861">
    <property type="entry name" value="HisP_aminotrans"/>
</dbReference>
<dbReference type="InterPro" id="IPR001917">
    <property type="entry name" value="Aminotrans_II_pyridoxalP_BS"/>
</dbReference>
<keyword evidence="15" id="KW-1185">Reference proteome</keyword>
<evidence type="ECO:0000256" key="1">
    <source>
        <dbReference type="ARBA" id="ARBA00001933"/>
    </source>
</evidence>
<dbReference type="NCBIfam" id="TIGR01141">
    <property type="entry name" value="hisC"/>
    <property type="match status" value="1"/>
</dbReference>
<evidence type="ECO:0000313" key="15">
    <source>
        <dbReference type="Proteomes" id="UP000233618"/>
    </source>
</evidence>
<evidence type="ECO:0000256" key="8">
    <source>
        <dbReference type="ARBA" id="ARBA00022679"/>
    </source>
</evidence>
<feature type="domain" description="Aminotransferase class I/classII large" evidence="13">
    <location>
        <begin position="49"/>
        <end position="343"/>
    </location>
</feature>
<evidence type="ECO:0000256" key="6">
    <source>
        <dbReference type="ARBA" id="ARBA00022576"/>
    </source>
</evidence>
<dbReference type="GO" id="GO:0004400">
    <property type="term" value="F:histidinol-phosphate transaminase activity"/>
    <property type="evidence" value="ECO:0007669"/>
    <property type="project" value="UniProtKB-UniRule"/>
</dbReference>
<dbReference type="GO" id="GO:0030170">
    <property type="term" value="F:pyridoxal phosphate binding"/>
    <property type="evidence" value="ECO:0007669"/>
    <property type="project" value="InterPro"/>
</dbReference>
<keyword evidence="6 12" id="KW-0032">Aminotransferase</keyword>
<comment type="similarity">
    <text evidence="4 12">Belongs to the class-II pyridoxal-phosphate-dependent aminotransferase family. Histidinol-phosphate aminotransferase subfamily.</text>
</comment>
<dbReference type="CDD" id="cd00609">
    <property type="entry name" value="AAT_like"/>
    <property type="match status" value="1"/>
</dbReference>
<comment type="cofactor">
    <cofactor evidence="1 12">
        <name>pyridoxal 5'-phosphate</name>
        <dbReference type="ChEBI" id="CHEBI:597326"/>
    </cofactor>
</comment>
<feature type="modified residue" description="N6-(pyridoxal phosphate)lysine" evidence="12">
    <location>
        <position position="212"/>
    </location>
</feature>
<comment type="pathway">
    <text evidence="3">Lipid metabolism.</text>
</comment>
<evidence type="ECO:0000256" key="12">
    <source>
        <dbReference type="HAMAP-Rule" id="MF_01023"/>
    </source>
</evidence>
<evidence type="ECO:0000256" key="4">
    <source>
        <dbReference type="ARBA" id="ARBA00007970"/>
    </source>
</evidence>
<keyword evidence="7 12" id="KW-0028">Amino-acid biosynthesis</keyword>
<reference evidence="14 15" key="1">
    <citation type="journal article" date="2017" name="Front. Microbiol.">
        <title>Labilibaculum manganireducens gen. nov., sp. nov. and Labilibaculum filiforme sp. nov., Novel Bacteroidetes Isolated from Subsurface Sediments of the Baltic Sea.</title>
        <authorList>
            <person name="Vandieken V."/>
            <person name="Marshall I.P."/>
            <person name="Niemann H."/>
            <person name="Engelen B."/>
            <person name="Cypionka H."/>
        </authorList>
    </citation>
    <scope>NUCLEOTIDE SEQUENCE [LARGE SCALE GENOMIC DNA]</scope>
    <source>
        <strain evidence="14 15">59.10-2M</strain>
    </source>
</reference>
<evidence type="ECO:0000256" key="2">
    <source>
        <dbReference type="ARBA" id="ARBA00005011"/>
    </source>
</evidence>
<keyword evidence="8 12" id="KW-0808">Transferase</keyword>
<dbReference type="Gene3D" id="3.40.640.10">
    <property type="entry name" value="Type I PLP-dependent aspartate aminotransferase-like (Major domain)"/>
    <property type="match status" value="1"/>
</dbReference>
<dbReference type="GO" id="GO:0000105">
    <property type="term" value="P:L-histidine biosynthetic process"/>
    <property type="evidence" value="ECO:0007669"/>
    <property type="project" value="UniProtKB-UniRule"/>
</dbReference>
<sequence length="354" mass="39746">MGAKIKSSIDLNKLVRENVKRLVPYSSARDEFSGKGSVFLDANENPYENGVNRYPDPMQRTLKARLGELKAVNPENMILGNGSDEVIDLLFRAFCEPNIDNVIICTPTYGMYEVAAGINAIENREVPLDKDFQPEVNDVLSIVDEKSKLLFLCSPNNPTANLLDESKVVELLESFSGLVIVDEAYIDFSPGKSLLDRLESYPNLVILQTLSKAWGMAGIRLGIGLASKEIINILNRIKPPYNVNCLTQTKALELLEADDLYEEQVKNIITEREVLITFLSDLSFVEKVYPTDANFILILVNDARGLYDYLLTDEIIIRDRSKIQSLGNCVRISIGTREENEILKNTLTKFELKS</sequence>
<evidence type="ECO:0000256" key="5">
    <source>
        <dbReference type="ARBA" id="ARBA00011738"/>
    </source>
</evidence>
<proteinExistence type="inferred from homology"/>
<dbReference type="EC" id="2.6.1.9" evidence="12"/>
<keyword evidence="10 12" id="KW-0368">Histidine biosynthesis</keyword>
<dbReference type="PANTHER" id="PTHR42885">
    <property type="entry name" value="HISTIDINOL-PHOSPHATE AMINOTRANSFERASE-RELATED"/>
    <property type="match status" value="1"/>
</dbReference>
<protein>
    <recommendedName>
        <fullName evidence="12">Histidinol-phosphate aminotransferase</fullName>
        <ecNumber evidence="12">2.6.1.9</ecNumber>
    </recommendedName>
    <alternativeName>
        <fullName evidence="12">Imidazole acetol-phosphate transaminase</fullName>
    </alternativeName>
</protein>
<dbReference type="InterPro" id="IPR015422">
    <property type="entry name" value="PyrdxlP-dep_Trfase_small"/>
</dbReference>
<evidence type="ECO:0000256" key="3">
    <source>
        <dbReference type="ARBA" id="ARBA00005189"/>
    </source>
</evidence>
<gene>
    <name evidence="12" type="primary">hisC</name>
    <name evidence="14" type="ORF">BZG01_03085</name>
</gene>
<keyword evidence="9 12" id="KW-0663">Pyridoxal phosphate</keyword>
<dbReference type="HAMAP" id="MF_01023">
    <property type="entry name" value="HisC_aminotrans_2"/>
    <property type="match status" value="1"/>
</dbReference>
<dbReference type="PROSITE" id="PS00599">
    <property type="entry name" value="AA_TRANSFER_CLASS_2"/>
    <property type="match status" value="1"/>
</dbReference>